<sequence>MLSPSSFDDVPRTPLPIADEKSYARRKTILERIEGWWDLGLIRGGTIRGNAFRSATNGGKKRKDTSAVESPTTFV</sequence>
<reference evidence="2 3" key="1">
    <citation type="journal article" date="2011" name="Proc. Natl. Acad. Sci. U.S.A.">
        <title>Genome and transcriptome analyses of the mountain pine beetle-fungal symbiont Grosmannia clavigera, a lodgepole pine pathogen.</title>
        <authorList>
            <person name="DiGuistini S."/>
            <person name="Wang Y."/>
            <person name="Liao N.Y."/>
            <person name="Taylor G."/>
            <person name="Tanguay P."/>
            <person name="Feau N."/>
            <person name="Henrissat B."/>
            <person name="Chan S.K."/>
            <person name="Hesse-Orce U."/>
            <person name="Alamouti S.M."/>
            <person name="Tsui C.K.M."/>
            <person name="Docking R.T."/>
            <person name="Levasseur A."/>
            <person name="Haridas S."/>
            <person name="Robertson G."/>
            <person name="Birol I."/>
            <person name="Holt R.A."/>
            <person name="Marra M.A."/>
            <person name="Hamelin R.C."/>
            <person name="Hirst M."/>
            <person name="Jones S.J.M."/>
            <person name="Bohlmann J."/>
            <person name="Breuil C."/>
        </authorList>
    </citation>
    <scope>NUCLEOTIDE SEQUENCE [LARGE SCALE GENOMIC DNA]</scope>
    <source>
        <strain evidence="3">kw1407 / UAMH 11150</strain>
    </source>
</reference>
<dbReference type="RefSeq" id="XP_014173856.1">
    <property type="nucleotide sequence ID" value="XM_014318381.1"/>
</dbReference>
<dbReference type="InParanoid" id="F0XCW4"/>
<name>F0XCW4_GROCL</name>
<accession>F0XCW4</accession>
<dbReference type="AlphaFoldDB" id="F0XCW4"/>
<gene>
    <name evidence="2" type="ORF">CMQ_1302</name>
</gene>
<dbReference type="HOGENOM" id="CLU_2671301_0_0_1"/>
<keyword evidence="3" id="KW-1185">Reference proteome</keyword>
<dbReference type="OrthoDB" id="4868522at2759"/>
<feature type="region of interest" description="Disordered" evidence="1">
    <location>
        <begin position="53"/>
        <end position="75"/>
    </location>
</feature>
<organism evidence="3">
    <name type="scientific">Grosmannia clavigera (strain kw1407 / UAMH 11150)</name>
    <name type="common">Blue stain fungus</name>
    <name type="synonym">Graphiocladiella clavigera</name>
    <dbReference type="NCBI Taxonomy" id="655863"/>
    <lineage>
        <taxon>Eukaryota</taxon>
        <taxon>Fungi</taxon>
        <taxon>Dikarya</taxon>
        <taxon>Ascomycota</taxon>
        <taxon>Pezizomycotina</taxon>
        <taxon>Sordariomycetes</taxon>
        <taxon>Sordariomycetidae</taxon>
        <taxon>Ophiostomatales</taxon>
        <taxon>Ophiostomataceae</taxon>
        <taxon>Leptographium</taxon>
    </lineage>
</organism>
<dbReference type="Proteomes" id="UP000007796">
    <property type="component" value="Unassembled WGS sequence"/>
</dbReference>
<evidence type="ECO:0000256" key="1">
    <source>
        <dbReference type="SAM" id="MobiDB-lite"/>
    </source>
</evidence>
<proteinExistence type="predicted"/>
<evidence type="ECO:0000313" key="2">
    <source>
        <dbReference type="EMBL" id="EFX04374.1"/>
    </source>
</evidence>
<dbReference type="EMBL" id="GL629765">
    <property type="protein sequence ID" value="EFX04374.1"/>
    <property type="molecule type" value="Genomic_DNA"/>
</dbReference>
<protein>
    <submittedName>
        <fullName evidence="2">Uncharacterized protein</fullName>
    </submittedName>
</protein>
<evidence type="ECO:0000313" key="3">
    <source>
        <dbReference type="Proteomes" id="UP000007796"/>
    </source>
</evidence>
<dbReference type="GeneID" id="25974166"/>